<evidence type="ECO:0000313" key="2">
    <source>
        <dbReference type="Proteomes" id="UP000190626"/>
    </source>
</evidence>
<dbReference type="OrthoDB" id="9786026at2"/>
<proteinExistence type="predicted"/>
<dbReference type="Proteomes" id="UP000190626">
    <property type="component" value="Unassembled WGS sequence"/>
</dbReference>
<organism evidence="1 2">
    <name type="scientific">Paenibacillus ferrarius</name>
    <dbReference type="NCBI Taxonomy" id="1469647"/>
    <lineage>
        <taxon>Bacteria</taxon>
        <taxon>Bacillati</taxon>
        <taxon>Bacillota</taxon>
        <taxon>Bacilli</taxon>
        <taxon>Bacillales</taxon>
        <taxon>Paenibacillaceae</taxon>
        <taxon>Paenibacillus</taxon>
    </lineage>
</organism>
<name>A0A1V4HBG5_9BACL</name>
<dbReference type="AlphaFoldDB" id="A0A1V4HBG5"/>
<comment type="caution">
    <text evidence="1">The sequence shown here is derived from an EMBL/GenBank/DDBJ whole genome shotgun (WGS) entry which is preliminary data.</text>
</comment>
<keyword evidence="2" id="KW-1185">Reference proteome</keyword>
<gene>
    <name evidence="1" type="ORF">BC351_08510</name>
</gene>
<reference evidence="2" key="1">
    <citation type="submission" date="2016-07" db="EMBL/GenBank/DDBJ databases">
        <authorList>
            <person name="Florea S."/>
            <person name="Webb J.S."/>
            <person name="Jaromczyk J."/>
            <person name="Schardl C.L."/>
        </authorList>
    </citation>
    <scope>NUCLEOTIDE SEQUENCE [LARGE SCALE GENOMIC DNA]</scope>
    <source>
        <strain evidence="2">CY1</strain>
    </source>
</reference>
<evidence type="ECO:0008006" key="3">
    <source>
        <dbReference type="Google" id="ProtNLM"/>
    </source>
</evidence>
<accession>A0A1V4HBG5</accession>
<protein>
    <recommendedName>
        <fullName evidence="3">DAGKc domain-containing protein</fullName>
    </recommendedName>
</protein>
<evidence type="ECO:0000313" key="1">
    <source>
        <dbReference type="EMBL" id="OPH48501.1"/>
    </source>
</evidence>
<sequence length="69" mass="7428">MRLIGIIVNPFSGDGRGSNIWNEIEPILMLVMLAELASGSQQLPIFLLTAGLSKYALPRITIVSSSILS</sequence>
<dbReference type="EMBL" id="MBTG01000045">
    <property type="protein sequence ID" value="OPH48501.1"/>
    <property type="molecule type" value="Genomic_DNA"/>
</dbReference>
<dbReference type="RefSeq" id="WP_079418935.1">
    <property type="nucleotide sequence ID" value="NZ_MBTG01000045.1"/>
</dbReference>